<comment type="caution">
    <text evidence="2">The sequence shown here is derived from an EMBL/GenBank/DDBJ whole genome shotgun (WGS) entry which is preliminary data.</text>
</comment>
<dbReference type="AlphaFoldDB" id="A0AAN7GLE4"/>
<feature type="region of interest" description="Disordered" evidence="1">
    <location>
        <begin position="65"/>
        <end position="145"/>
    </location>
</feature>
<feature type="compositionally biased region" description="Basic and acidic residues" evidence="1">
    <location>
        <begin position="95"/>
        <end position="113"/>
    </location>
</feature>
<name>A0AAN7GLE4_9MYRT</name>
<proteinExistence type="predicted"/>
<dbReference type="EMBL" id="JAXIOK010000019">
    <property type="protein sequence ID" value="KAK4748676.1"/>
    <property type="molecule type" value="Genomic_DNA"/>
</dbReference>
<accession>A0AAN7GLE4</accession>
<keyword evidence="3" id="KW-1185">Reference proteome</keyword>
<dbReference type="Proteomes" id="UP001345219">
    <property type="component" value="Chromosome 12"/>
</dbReference>
<reference evidence="2 3" key="1">
    <citation type="journal article" date="2023" name="Hortic Res">
        <title>Pangenome of water caltrop reveals structural variations and asymmetric subgenome divergence after allopolyploidization.</title>
        <authorList>
            <person name="Zhang X."/>
            <person name="Chen Y."/>
            <person name="Wang L."/>
            <person name="Yuan Y."/>
            <person name="Fang M."/>
            <person name="Shi L."/>
            <person name="Lu R."/>
            <person name="Comes H.P."/>
            <person name="Ma Y."/>
            <person name="Chen Y."/>
            <person name="Huang G."/>
            <person name="Zhou Y."/>
            <person name="Zheng Z."/>
            <person name="Qiu Y."/>
        </authorList>
    </citation>
    <scope>NUCLEOTIDE SEQUENCE [LARGE SCALE GENOMIC DNA]</scope>
    <source>
        <tissue evidence="2">Roots</tissue>
    </source>
</reference>
<gene>
    <name evidence="2" type="ORF">SAY87_015262</name>
</gene>
<evidence type="ECO:0000313" key="3">
    <source>
        <dbReference type="Proteomes" id="UP001345219"/>
    </source>
</evidence>
<protein>
    <submittedName>
        <fullName evidence="2">Uncharacterized protein</fullName>
    </submittedName>
</protein>
<evidence type="ECO:0000256" key="1">
    <source>
        <dbReference type="SAM" id="MobiDB-lite"/>
    </source>
</evidence>
<sequence>MASCQLQKPTEQTCNQKANEKSFGLKVSEMTHNVVVKTFGEQKQKDHEVITCQTQTYSEHEVKAKPDVHSHHSGHHGVATTGHGSHGMAGGHGKTKSENGLRGKLHEGKEKIKSLFKRKDKNGESSCSSSESESDDETCGCPKKD</sequence>
<evidence type="ECO:0000313" key="2">
    <source>
        <dbReference type="EMBL" id="KAK4748676.1"/>
    </source>
</evidence>
<organism evidence="2 3">
    <name type="scientific">Trapa incisa</name>
    <dbReference type="NCBI Taxonomy" id="236973"/>
    <lineage>
        <taxon>Eukaryota</taxon>
        <taxon>Viridiplantae</taxon>
        <taxon>Streptophyta</taxon>
        <taxon>Embryophyta</taxon>
        <taxon>Tracheophyta</taxon>
        <taxon>Spermatophyta</taxon>
        <taxon>Magnoliopsida</taxon>
        <taxon>eudicotyledons</taxon>
        <taxon>Gunneridae</taxon>
        <taxon>Pentapetalae</taxon>
        <taxon>rosids</taxon>
        <taxon>malvids</taxon>
        <taxon>Myrtales</taxon>
        <taxon>Lythraceae</taxon>
        <taxon>Trapa</taxon>
    </lineage>
</organism>